<gene>
    <name evidence="1" type="ORF">DFR67_1404</name>
</gene>
<proteinExistence type="predicted"/>
<dbReference type="EMBL" id="QJSP01000040">
    <property type="protein sequence ID" value="PYE11120.1"/>
    <property type="molecule type" value="Genomic_DNA"/>
</dbReference>
<organism evidence="1 2">
    <name type="scientific">Williamsia limnetica</name>
    <dbReference type="NCBI Taxonomy" id="882452"/>
    <lineage>
        <taxon>Bacteria</taxon>
        <taxon>Bacillati</taxon>
        <taxon>Actinomycetota</taxon>
        <taxon>Actinomycetes</taxon>
        <taxon>Mycobacteriales</taxon>
        <taxon>Nocardiaceae</taxon>
        <taxon>Williamsia</taxon>
    </lineage>
</organism>
<protein>
    <submittedName>
        <fullName evidence="1">Uncharacterized protein</fullName>
    </submittedName>
</protein>
<evidence type="ECO:0000313" key="1">
    <source>
        <dbReference type="EMBL" id="PYE11120.1"/>
    </source>
</evidence>
<evidence type="ECO:0000313" key="2">
    <source>
        <dbReference type="Proteomes" id="UP000247591"/>
    </source>
</evidence>
<sequence>MDEVFLMPCALIEVLVVEMLRCFRVLVVIRDGGLGRNHHVIKVRNVLVCTHT</sequence>
<reference evidence="1 2" key="1">
    <citation type="submission" date="2018-06" db="EMBL/GenBank/DDBJ databases">
        <title>Genomic Encyclopedia of Type Strains, Phase IV (KMG-IV): sequencing the most valuable type-strain genomes for metagenomic binning, comparative biology and taxonomic classification.</title>
        <authorList>
            <person name="Goeker M."/>
        </authorList>
    </citation>
    <scope>NUCLEOTIDE SEQUENCE [LARGE SCALE GENOMIC DNA]</scope>
    <source>
        <strain evidence="1 2">DSM 45521</strain>
    </source>
</reference>
<comment type="caution">
    <text evidence="1">The sequence shown here is derived from an EMBL/GenBank/DDBJ whole genome shotgun (WGS) entry which is preliminary data.</text>
</comment>
<accession>A0A318RKA8</accession>
<name>A0A318RKA8_WILLI</name>
<dbReference type="Proteomes" id="UP000247591">
    <property type="component" value="Unassembled WGS sequence"/>
</dbReference>
<dbReference type="AlphaFoldDB" id="A0A318RKA8"/>
<keyword evidence="2" id="KW-1185">Reference proteome</keyword>